<dbReference type="InterPro" id="IPR021301">
    <property type="entry name" value="DUF2779"/>
</dbReference>
<evidence type="ECO:0000259" key="1">
    <source>
        <dbReference type="Pfam" id="PF11074"/>
    </source>
</evidence>
<evidence type="ECO:0000313" key="2">
    <source>
        <dbReference type="EMBL" id="SVD20268.1"/>
    </source>
</evidence>
<protein>
    <recommendedName>
        <fullName evidence="1">DUF2779 domain-containing protein</fullName>
    </recommendedName>
</protein>
<proteinExistence type="predicted"/>
<feature type="non-terminal residue" evidence="2">
    <location>
        <position position="1"/>
    </location>
</feature>
<dbReference type="Pfam" id="PF11074">
    <property type="entry name" value="DUF2779"/>
    <property type="match status" value="1"/>
</dbReference>
<reference evidence="2" key="1">
    <citation type="submission" date="2018-05" db="EMBL/GenBank/DDBJ databases">
        <authorList>
            <person name="Lanie J.A."/>
            <person name="Ng W.-L."/>
            <person name="Kazmierczak K.M."/>
            <person name="Andrzejewski T.M."/>
            <person name="Davidsen T.M."/>
            <person name="Wayne K.J."/>
            <person name="Tettelin H."/>
            <person name="Glass J.I."/>
            <person name="Rusch D."/>
            <person name="Podicherti R."/>
            <person name="Tsui H.-C.T."/>
            <person name="Winkler M.E."/>
        </authorList>
    </citation>
    <scope>NUCLEOTIDE SEQUENCE</scope>
</reference>
<sequence>NPEFVSPDEGDLCSTSDVTVAAKEREVTIDGELEAQMSVLRRSTPPDASIGSRCYSPHECPFLERCWPQDRDHISKLYSVGPKKTDKYFTRGITRISQVPSTEKIHQVAQRQMTAVREDQLIVEPGLAKELLRFSGTLGFLDFETIQRAIPVWSGLRPWGPATVQFSYHEQQTDGSYSHVGWLAEGEEDPRPALASALIRATERADKVLMYKPYEERCIKDLQHAVPKLWAELEDLKNRLIDLYPTIKNYIYHPNFGGSLSLKKVLQPLVPELSYGDLEIADGAAASVEIAQFLLAPEGIMP</sequence>
<name>A0A382TFV6_9ZZZZ</name>
<feature type="non-terminal residue" evidence="2">
    <location>
        <position position="302"/>
    </location>
</feature>
<accession>A0A382TFV6</accession>
<dbReference type="EMBL" id="UINC01135858">
    <property type="protein sequence ID" value="SVD20268.1"/>
    <property type="molecule type" value="Genomic_DNA"/>
</dbReference>
<feature type="domain" description="DUF2779" evidence="1">
    <location>
        <begin position="140"/>
        <end position="261"/>
    </location>
</feature>
<organism evidence="2">
    <name type="scientific">marine metagenome</name>
    <dbReference type="NCBI Taxonomy" id="408172"/>
    <lineage>
        <taxon>unclassified sequences</taxon>
        <taxon>metagenomes</taxon>
        <taxon>ecological metagenomes</taxon>
    </lineage>
</organism>
<dbReference type="AlphaFoldDB" id="A0A382TFV6"/>
<gene>
    <name evidence="2" type="ORF">METZ01_LOCUS373122</name>
</gene>